<gene>
    <name evidence="4" type="ORF">PACLA_8A055476</name>
</gene>
<feature type="signal peptide" evidence="3">
    <location>
        <begin position="1"/>
        <end position="21"/>
    </location>
</feature>
<dbReference type="Proteomes" id="UP001152795">
    <property type="component" value="Unassembled WGS sequence"/>
</dbReference>
<feature type="chain" id="PRO_5043994632" evidence="3">
    <location>
        <begin position="22"/>
        <end position="135"/>
    </location>
</feature>
<evidence type="ECO:0000256" key="2">
    <source>
        <dbReference type="SAM" id="Phobius"/>
    </source>
</evidence>
<comment type="caution">
    <text evidence="4">The sequence shown here is derived from an EMBL/GenBank/DDBJ whole genome shotgun (WGS) entry which is preliminary data.</text>
</comment>
<feature type="transmembrane region" description="Helical" evidence="2">
    <location>
        <begin position="32"/>
        <end position="53"/>
    </location>
</feature>
<keyword evidence="2" id="KW-1133">Transmembrane helix</keyword>
<keyword evidence="2" id="KW-0812">Transmembrane</keyword>
<keyword evidence="5" id="KW-1185">Reference proteome</keyword>
<accession>A0A6S7IYV5</accession>
<evidence type="ECO:0000256" key="1">
    <source>
        <dbReference type="SAM" id="MobiDB-lite"/>
    </source>
</evidence>
<dbReference type="EMBL" id="CACRXK020006832">
    <property type="protein sequence ID" value="CAB4010571.1"/>
    <property type="molecule type" value="Genomic_DNA"/>
</dbReference>
<evidence type="ECO:0000313" key="4">
    <source>
        <dbReference type="EMBL" id="CAB4010571.1"/>
    </source>
</evidence>
<organism evidence="4 5">
    <name type="scientific">Paramuricea clavata</name>
    <name type="common">Red gorgonian</name>
    <name type="synonym">Violescent sea-whip</name>
    <dbReference type="NCBI Taxonomy" id="317549"/>
    <lineage>
        <taxon>Eukaryota</taxon>
        <taxon>Metazoa</taxon>
        <taxon>Cnidaria</taxon>
        <taxon>Anthozoa</taxon>
        <taxon>Octocorallia</taxon>
        <taxon>Malacalcyonacea</taxon>
        <taxon>Plexauridae</taxon>
        <taxon>Paramuricea</taxon>
    </lineage>
</organism>
<keyword evidence="2" id="KW-0472">Membrane</keyword>
<dbReference type="AlphaFoldDB" id="A0A6S7IYV5"/>
<evidence type="ECO:0000256" key="3">
    <source>
        <dbReference type="SAM" id="SignalP"/>
    </source>
</evidence>
<evidence type="ECO:0000313" key="5">
    <source>
        <dbReference type="Proteomes" id="UP001152795"/>
    </source>
</evidence>
<proteinExistence type="predicted"/>
<reference evidence="4" key="1">
    <citation type="submission" date="2020-04" db="EMBL/GenBank/DDBJ databases">
        <authorList>
            <person name="Alioto T."/>
            <person name="Alioto T."/>
            <person name="Gomez Garrido J."/>
        </authorList>
    </citation>
    <scope>NUCLEOTIDE SEQUENCE</scope>
    <source>
        <strain evidence="4">A484AB</strain>
    </source>
</reference>
<sequence length="135" mass="14968">MISWRFYFVFVVAFYSKSVACSSDSSNSTRTVVIIVVVVFNVLFWGCFCCSLCRKRYESTIVIERVVTAPPAAVVANLSNIEMMNTASGYTPEQQGYDPRQPAYYPPLNTIPRHGDGLVNPACGPPPPYTESPRS</sequence>
<feature type="compositionally biased region" description="Pro residues" evidence="1">
    <location>
        <begin position="123"/>
        <end position="135"/>
    </location>
</feature>
<protein>
    <submittedName>
        <fullName evidence="4">Uncharacterized protein</fullName>
    </submittedName>
</protein>
<feature type="region of interest" description="Disordered" evidence="1">
    <location>
        <begin position="111"/>
        <end position="135"/>
    </location>
</feature>
<name>A0A6S7IYV5_PARCT</name>
<keyword evidence="3" id="KW-0732">Signal</keyword>